<evidence type="ECO:0000256" key="5">
    <source>
        <dbReference type="ARBA" id="ARBA00022840"/>
    </source>
</evidence>
<dbReference type="PROSITE" id="PS00211">
    <property type="entry name" value="ABC_TRANSPORTER_1"/>
    <property type="match status" value="1"/>
</dbReference>
<keyword evidence="6" id="KW-0046">Antibiotic resistance</keyword>
<protein>
    <submittedName>
        <fullName evidence="8">ABC transporter ATP-binding protein</fullName>
    </submittedName>
</protein>
<dbReference type="SUPFAM" id="SSF52540">
    <property type="entry name" value="P-loop containing nucleoside triphosphate hydrolases"/>
    <property type="match status" value="1"/>
</dbReference>
<evidence type="ECO:0000256" key="1">
    <source>
        <dbReference type="ARBA" id="ARBA00004202"/>
    </source>
</evidence>
<dbReference type="Gene3D" id="3.40.50.300">
    <property type="entry name" value="P-loop containing nucleotide triphosphate hydrolases"/>
    <property type="match status" value="1"/>
</dbReference>
<dbReference type="PANTHER" id="PTHR42711">
    <property type="entry name" value="ABC TRANSPORTER ATP-BINDING PROTEIN"/>
    <property type="match status" value="1"/>
</dbReference>
<evidence type="ECO:0000313" key="8">
    <source>
        <dbReference type="EMBL" id="KGM18598.1"/>
    </source>
</evidence>
<dbReference type="AlphaFoldDB" id="A0A0A2DHF3"/>
<comment type="similarity">
    <text evidence="2">Belongs to the ABC transporter superfamily.</text>
</comment>
<dbReference type="GO" id="GO:0016887">
    <property type="term" value="F:ATP hydrolysis activity"/>
    <property type="evidence" value="ECO:0007669"/>
    <property type="project" value="InterPro"/>
</dbReference>
<evidence type="ECO:0000256" key="3">
    <source>
        <dbReference type="ARBA" id="ARBA00022448"/>
    </source>
</evidence>
<sequence length="243" mass="26655">MGSESLNQAATFSFQYPRTREGVTVTGLKITGRPTVLLGTNGAGKTTLMRLLAKQLRPKSGHVPELGKAVYVPQRFEGIRGFRVIDYVAYVAWLNGAGWSDSKKDARHWISFVGLNSQRDKECRQLSGGQQARLQIATALNSRAEFVLLDEPSAALDPLAKRDLQDLYESIANSGVGLWVSSHQPLEIEAPFLDVVVLNRGAVDFQGTVEEFLNLANDSSGSRRSSDCSDYTHALAVAFRRGR</sequence>
<dbReference type="EMBL" id="JRVJ01000010">
    <property type="protein sequence ID" value="KGM18598.1"/>
    <property type="molecule type" value="Genomic_DNA"/>
</dbReference>
<dbReference type="PANTHER" id="PTHR42711:SF5">
    <property type="entry name" value="ABC TRANSPORTER ATP-BINDING PROTEIN NATA"/>
    <property type="match status" value="1"/>
</dbReference>
<dbReference type="Pfam" id="PF00005">
    <property type="entry name" value="ABC_tran"/>
    <property type="match status" value="1"/>
</dbReference>
<gene>
    <name evidence="8" type="ORF">MA47_06520</name>
</gene>
<feature type="domain" description="ABC transporter" evidence="7">
    <location>
        <begin position="1"/>
        <end position="225"/>
    </location>
</feature>
<evidence type="ECO:0000256" key="4">
    <source>
        <dbReference type="ARBA" id="ARBA00022741"/>
    </source>
</evidence>
<dbReference type="SMART" id="SM00382">
    <property type="entry name" value="AAA"/>
    <property type="match status" value="1"/>
</dbReference>
<dbReference type="GO" id="GO:0005886">
    <property type="term" value="C:plasma membrane"/>
    <property type="evidence" value="ECO:0007669"/>
    <property type="project" value="UniProtKB-SubCell"/>
</dbReference>
<dbReference type="GO" id="GO:0046677">
    <property type="term" value="P:response to antibiotic"/>
    <property type="evidence" value="ECO:0007669"/>
    <property type="project" value="UniProtKB-KW"/>
</dbReference>
<dbReference type="Proteomes" id="UP000030145">
    <property type="component" value="Unassembled WGS sequence"/>
</dbReference>
<evidence type="ECO:0000256" key="6">
    <source>
        <dbReference type="ARBA" id="ARBA00023251"/>
    </source>
</evidence>
<comment type="caution">
    <text evidence="8">The sequence shown here is derived from an EMBL/GenBank/DDBJ whole genome shotgun (WGS) entry which is preliminary data.</text>
</comment>
<dbReference type="InterPro" id="IPR017871">
    <property type="entry name" value="ABC_transporter-like_CS"/>
</dbReference>
<evidence type="ECO:0000256" key="2">
    <source>
        <dbReference type="ARBA" id="ARBA00005417"/>
    </source>
</evidence>
<keyword evidence="5 8" id="KW-0067">ATP-binding</keyword>
<keyword evidence="9" id="KW-1185">Reference proteome</keyword>
<dbReference type="InterPro" id="IPR027417">
    <property type="entry name" value="P-loop_NTPase"/>
</dbReference>
<dbReference type="GO" id="GO:0005524">
    <property type="term" value="F:ATP binding"/>
    <property type="evidence" value="ECO:0007669"/>
    <property type="project" value="UniProtKB-KW"/>
</dbReference>
<evidence type="ECO:0000313" key="9">
    <source>
        <dbReference type="Proteomes" id="UP000030145"/>
    </source>
</evidence>
<dbReference type="InterPro" id="IPR003439">
    <property type="entry name" value="ABC_transporter-like_ATP-bd"/>
</dbReference>
<dbReference type="PROSITE" id="PS50893">
    <property type="entry name" value="ABC_TRANSPORTER_2"/>
    <property type="match status" value="1"/>
</dbReference>
<keyword evidence="3" id="KW-0813">Transport</keyword>
<dbReference type="InterPro" id="IPR003593">
    <property type="entry name" value="AAA+_ATPase"/>
</dbReference>
<accession>A0A0A2DHF3</accession>
<reference evidence="8 9" key="1">
    <citation type="submission" date="2014-10" db="EMBL/GenBank/DDBJ databases">
        <title>Whole Genome sequence of Corynebacterium auriscanis strain CIP 106629.</title>
        <authorList>
            <person name="Hassan S.S."/>
            <person name="Jamal S.B."/>
            <person name="Tiwari S."/>
            <person name="Oliveira L.D.C."/>
            <person name="Souza F."/>
            <person name="Mariano D.C."/>
            <person name="Almeida S."/>
            <person name="Dorella F."/>
            <person name="Pereira F."/>
            <person name="Carvalho A."/>
            <person name="Leal C.A."/>
            <person name="Soares S.D.C."/>
            <person name="Figueiredo H.C."/>
            <person name="Silva A."/>
            <person name="Azevedo V.A."/>
        </authorList>
    </citation>
    <scope>NUCLEOTIDE SEQUENCE [LARGE SCALE GENOMIC DNA]</scope>
    <source>
        <strain evidence="8 9">CIP 106629</strain>
    </source>
</reference>
<comment type="subcellular location">
    <subcellularLocation>
        <location evidence="1">Cell membrane</location>
        <topology evidence="1">Peripheral membrane protein</topology>
    </subcellularLocation>
</comment>
<name>A0A0A2DHF3_9CORY</name>
<dbReference type="InterPro" id="IPR050763">
    <property type="entry name" value="ABC_transporter_ATP-binding"/>
</dbReference>
<evidence type="ECO:0000259" key="7">
    <source>
        <dbReference type="PROSITE" id="PS50893"/>
    </source>
</evidence>
<keyword evidence="4" id="KW-0547">Nucleotide-binding</keyword>
<proteinExistence type="inferred from homology"/>
<organism evidence="8 9">
    <name type="scientific">Corynebacterium auriscanis</name>
    <dbReference type="NCBI Taxonomy" id="99807"/>
    <lineage>
        <taxon>Bacteria</taxon>
        <taxon>Bacillati</taxon>
        <taxon>Actinomycetota</taxon>
        <taxon>Actinomycetes</taxon>
        <taxon>Mycobacteriales</taxon>
        <taxon>Corynebacteriaceae</taxon>
        <taxon>Corynebacterium</taxon>
    </lineage>
</organism>